<keyword evidence="7" id="KW-1133">Transmembrane helix</keyword>
<dbReference type="Gene3D" id="1.20.120.1080">
    <property type="match status" value="1"/>
</dbReference>
<sequence length="1174" mass="134131">MEKGRKRSRKHYDGESSPHREKEKRVVWEEHRSSLDELFFRSCDLIKRGSQEYKDFWLFLERYEAFNKRHSDNHLKGSNKEKQSSKEKTSSKLGLPLSYDRRYRVNVALLSKDVTDVTQYSTTGSKRVYSSSSRSRGCNEELSREEFSEFKSILLFYIDFCQKKKFSKLSKLKNDQANLPISHFKEQIAQAIGGSQVVIIAGDTGCGKSTQVPQYLLHSGFTAIACTQPRRIACISLSKRVGYETLNEYGSQVGYQIRFEASKTRATKILFLTEGLLLRQLSSDPALSQYGVIVVDEVHERHIHGDFLLGVLRGLLQARADLKLVLMSATINISLFAGYFAGAPVIQVRDFGSDAFNIPGRLFPTEVRYQPPKVEFSNKSSRSERLDPSPYLRIMQLIDHKYPSNERGDVLMFLSGMSEISAVVDAAREYAQRTRRWIILPLHSSLSVEDQDKVFDVPPEGVRKCVVSTNIAETSITIDGIRFIVDSGKVKEMSFDPEAKMQRLREFWISQASAEQRKGRAGRTGPGVCFRLYSENDYQAFSQYTTPEIQRVPLDSIILQMVSLGVTNVREFPFIEPPPVSNVENSIHFLKQQGALTESEKLTPIGQMLAQLPVDVVIGKMLLIGSVFHVIEPAMIISTALSVQSPFTRRLDHDPDVTSLRQPLESDHGDPFTFLNAYDEWLQIKSREGSSRKWCKRRGLEEQRFYEMSKLKGQFEQLLRDHRLLDPVERDADDDYEREDEEEKRRQLKKLKRDHRKSSRKTKMLKLGEDENAESDEDNSTDIRDLEFKLTHDLDKLQAGSIARRSFTLREINLLKIILCSGLYPNFAIPDEGNTCKRDSEQLFHSQSKQFLLVHPTSVFATRPDLLQPVDYAPCKPESSNSNAGFSSSHQLLAFVSLLETNKPYLVNAMRVPALQTLLLFAQGLDTNADLTRIIVDSWLEICLLDSATGQNVLTAVQQLRATWTRLLKLRFDTSNKMERKLGTRRNKERDLEIVLAKKLSEFLDSNFRYSLRRLLPSENQHLYFGPDGQMSYEDETERVLKFATGCEPHPVKGGVRVNEYLTFNCLQDTAMAEAASAAAQYIRKHWRCEKCGEKMIVTVLEKLQHQEECQKNEPAVLNETADMAQLQTTGKVPKVDSSIELPRKPYYCSICDKQFSFTSTEILKHKRSHISAS</sequence>
<dbReference type="GO" id="GO:0003723">
    <property type="term" value="F:RNA binding"/>
    <property type="evidence" value="ECO:0007669"/>
    <property type="project" value="TreeGrafter"/>
</dbReference>
<keyword evidence="7" id="KW-0812">Transmembrane</keyword>
<dbReference type="PROSITE" id="PS51192">
    <property type="entry name" value="HELICASE_ATP_BIND_1"/>
    <property type="match status" value="1"/>
</dbReference>
<proteinExistence type="predicted"/>
<dbReference type="InterPro" id="IPR002464">
    <property type="entry name" value="DNA/RNA_helicase_DEAH_CS"/>
</dbReference>
<dbReference type="InterPro" id="IPR007502">
    <property type="entry name" value="Helicase-assoc_dom"/>
</dbReference>
<dbReference type="AlphaFoldDB" id="A0AAD9R3V7"/>
<feature type="region of interest" description="Disordered" evidence="6">
    <location>
        <begin position="71"/>
        <end position="93"/>
    </location>
</feature>
<feature type="compositionally biased region" description="Basic residues" evidence="6">
    <location>
        <begin position="1"/>
        <end position="10"/>
    </location>
</feature>
<dbReference type="InterPro" id="IPR027417">
    <property type="entry name" value="P-loop_NTPase"/>
</dbReference>
<accession>A0AAD9R3V7</accession>
<keyword evidence="11" id="KW-1185">Reference proteome</keyword>
<feature type="compositionally biased region" description="Acidic residues" evidence="6">
    <location>
        <begin position="770"/>
        <end position="780"/>
    </location>
</feature>
<evidence type="ECO:0000256" key="6">
    <source>
        <dbReference type="SAM" id="MobiDB-lite"/>
    </source>
</evidence>
<comment type="caution">
    <text evidence="10">The sequence shown here is derived from an EMBL/GenBank/DDBJ whole genome shotgun (WGS) entry which is preliminary data.</text>
</comment>
<keyword evidence="4 10" id="KW-0347">Helicase</keyword>
<dbReference type="InterPro" id="IPR001650">
    <property type="entry name" value="Helicase_C-like"/>
</dbReference>
<dbReference type="Pfam" id="PF07717">
    <property type="entry name" value="OB_NTP_bind"/>
    <property type="match status" value="1"/>
</dbReference>
<keyword evidence="7" id="KW-0472">Membrane</keyword>
<feature type="domain" description="Helicase C-terminal" evidence="9">
    <location>
        <begin position="396"/>
        <end position="565"/>
    </location>
</feature>
<dbReference type="InterPro" id="IPR048333">
    <property type="entry name" value="HA2_WH"/>
</dbReference>
<evidence type="ECO:0000256" key="5">
    <source>
        <dbReference type="ARBA" id="ARBA00022840"/>
    </source>
</evidence>
<feature type="domain" description="Helicase ATP-binding" evidence="8">
    <location>
        <begin position="189"/>
        <end position="349"/>
    </location>
</feature>
<dbReference type="Pfam" id="PF00271">
    <property type="entry name" value="Helicase_C"/>
    <property type="match status" value="1"/>
</dbReference>
<dbReference type="GO" id="GO:0005524">
    <property type="term" value="F:ATP binding"/>
    <property type="evidence" value="ECO:0007669"/>
    <property type="project" value="UniProtKB-KW"/>
</dbReference>
<dbReference type="FunFam" id="1.20.120.1080:FF:000005">
    <property type="entry name" value="ATP-dependent helicase HrpA"/>
    <property type="match status" value="1"/>
</dbReference>
<dbReference type="EMBL" id="JARQWQ010000004">
    <property type="protein sequence ID" value="KAK2572561.1"/>
    <property type="molecule type" value="Genomic_DNA"/>
</dbReference>
<dbReference type="Proteomes" id="UP001249851">
    <property type="component" value="Unassembled WGS sequence"/>
</dbReference>
<evidence type="ECO:0000256" key="2">
    <source>
        <dbReference type="ARBA" id="ARBA00022741"/>
    </source>
</evidence>
<feature type="compositionally biased region" description="Basic and acidic residues" evidence="6">
    <location>
        <begin position="11"/>
        <end position="27"/>
    </location>
</feature>
<dbReference type="Gene3D" id="3.40.50.300">
    <property type="entry name" value="P-loop containing nucleotide triphosphate hydrolases"/>
    <property type="match status" value="2"/>
</dbReference>
<gene>
    <name evidence="10" type="ORF">P5673_002822</name>
</gene>
<keyword evidence="3" id="KW-0378">Hydrolase</keyword>
<dbReference type="Pfam" id="PF21010">
    <property type="entry name" value="HA2_C"/>
    <property type="match status" value="1"/>
</dbReference>
<dbReference type="InterPro" id="IPR011709">
    <property type="entry name" value="DEAD-box_helicase_OB_fold"/>
</dbReference>
<dbReference type="InterPro" id="IPR011545">
    <property type="entry name" value="DEAD/DEAH_box_helicase_dom"/>
</dbReference>
<protein>
    <recommendedName>
        <fullName evidence="1">RNA helicase</fullName>
        <ecNumber evidence="1">3.6.4.13</ecNumber>
    </recommendedName>
</protein>
<evidence type="ECO:0000256" key="3">
    <source>
        <dbReference type="ARBA" id="ARBA00022801"/>
    </source>
</evidence>
<dbReference type="Pfam" id="PF04408">
    <property type="entry name" value="WHD_HA2"/>
    <property type="match status" value="1"/>
</dbReference>
<dbReference type="SUPFAM" id="SSF52540">
    <property type="entry name" value="P-loop containing nucleoside triphosphate hydrolases"/>
    <property type="match status" value="1"/>
</dbReference>
<evidence type="ECO:0000256" key="7">
    <source>
        <dbReference type="SAM" id="Phobius"/>
    </source>
</evidence>
<evidence type="ECO:0000256" key="4">
    <source>
        <dbReference type="ARBA" id="ARBA00022806"/>
    </source>
</evidence>
<dbReference type="GO" id="GO:0016787">
    <property type="term" value="F:hydrolase activity"/>
    <property type="evidence" value="ECO:0007669"/>
    <property type="project" value="UniProtKB-KW"/>
</dbReference>
<feature type="region of interest" description="Disordered" evidence="6">
    <location>
        <begin position="732"/>
        <end position="780"/>
    </location>
</feature>
<feature type="compositionally biased region" description="Acidic residues" evidence="6">
    <location>
        <begin position="732"/>
        <end position="742"/>
    </location>
</feature>
<dbReference type="SMART" id="SM00487">
    <property type="entry name" value="DEXDc"/>
    <property type="match status" value="1"/>
</dbReference>
<feature type="compositionally biased region" description="Basic and acidic residues" evidence="6">
    <location>
        <begin position="71"/>
        <end position="90"/>
    </location>
</feature>
<dbReference type="FunFam" id="3.40.50.300:FF:000540">
    <property type="entry name" value="probable ATP-dependent RNA helicase DHX34"/>
    <property type="match status" value="1"/>
</dbReference>
<feature type="region of interest" description="Disordered" evidence="6">
    <location>
        <begin position="1"/>
        <end position="27"/>
    </location>
</feature>
<keyword evidence="2" id="KW-0547">Nucleotide-binding</keyword>
<dbReference type="Pfam" id="PF24485">
    <property type="entry name" value="zf-C2H2_DHX34"/>
    <property type="match status" value="1"/>
</dbReference>
<dbReference type="InterPro" id="IPR056382">
    <property type="entry name" value="DHX34_Znf-C2H2"/>
</dbReference>
<dbReference type="PANTHER" id="PTHR18934:SF221">
    <property type="entry name" value="ATP-DEPENDENT RNA HELICASE DHX34-RELATED"/>
    <property type="match status" value="1"/>
</dbReference>
<reference evidence="10" key="1">
    <citation type="journal article" date="2023" name="G3 (Bethesda)">
        <title>Whole genome assembly and annotation of the endangered Caribbean coral Acropora cervicornis.</title>
        <authorList>
            <person name="Selwyn J.D."/>
            <person name="Vollmer S.V."/>
        </authorList>
    </citation>
    <scope>NUCLEOTIDE SEQUENCE</scope>
    <source>
        <strain evidence="10">K2</strain>
    </source>
</reference>
<dbReference type="InterPro" id="IPR014001">
    <property type="entry name" value="Helicase_ATP-bd"/>
</dbReference>
<dbReference type="CDD" id="cd17979">
    <property type="entry name" value="DEXHc_DHX34"/>
    <property type="match status" value="1"/>
</dbReference>
<dbReference type="SMART" id="SM00847">
    <property type="entry name" value="HA2"/>
    <property type="match status" value="1"/>
</dbReference>
<evidence type="ECO:0000313" key="11">
    <source>
        <dbReference type="Proteomes" id="UP001249851"/>
    </source>
</evidence>
<dbReference type="Pfam" id="PF00270">
    <property type="entry name" value="DEAD"/>
    <property type="match status" value="1"/>
</dbReference>
<dbReference type="EC" id="3.6.4.13" evidence="1"/>
<dbReference type="FunFam" id="3.40.50.300:FF:000725">
    <property type="entry name" value="probable ATP-dependent RNA helicase DHX34"/>
    <property type="match status" value="1"/>
</dbReference>
<evidence type="ECO:0000259" key="8">
    <source>
        <dbReference type="PROSITE" id="PS51192"/>
    </source>
</evidence>
<feature type="transmembrane region" description="Helical" evidence="7">
    <location>
        <begin position="322"/>
        <end position="341"/>
    </location>
</feature>
<organism evidence="10 11">
    <name type="scientific">Acropora cervicornis</name>
    <name type="common">Staghorn coral</name>
    <dbReference type="NCBI Taxonomy" id="6130"/>
    <lineage>
        <taxon>Eukaryota</taxon>
        <taxon>Metazoa</taxon>
        <taxon>Cnidaria</taxon>
        <taxon>Anthozoa</taxon>
        <taxon>Hexacorallia</taxon>
        <taxon>Scleractinia</taxon>
        <taxon>Astrocoeniina</taxon>
        <taxon>Acroporidae</taxon>
        <taxon>Acropora</taxon>
    </lineage>
</organism>
<keyword evidence="5" id="KW-0067">ATP-binding</keyword>
<dbReference type="PROSITE" id="PS00690">
    <property type="entry name" value="DEAH_ATP_HELICASE"/>
    <property type="match status" value="1"/>
</dbReference>
<dbReference type="PANTHER" id="PTHR18934">
    <property type="entry name" value="ATP-DEPENDENT RNA HELICASE"/>
    <property type="match status" value="1"/>
</dbReference>
<feature type="compositionally biased region" description="Basic residues" evidence="6">
    <location>
        <begin position="746"/>
        <end position="764"/>
    </location>
</feature>
<evidence type="ECO:0000256" key="1">
    <source>
        <dbReference type="ARBA" id="ARBA00012552"/>
    </source>
</evidence>
<dbReference type="PROSITE" id="PS51194">
    <property type="entry name" value="HELICASE_CTER"/>
    <property type="match status" value="1"/>
</dbReference>
<dbReference type="SMART" id="SM00490">
    <property type="entry name" value="HELICc"/>
    <property type="match status" value="1"/>
</dbReference>
<evidence type="ECO:0000313" key="10">
    <source>
        <dbReference type="EMBL" id="KAK2572561.1"/>
    </source>
</evidence>
<reference evidence="10" key="2">
    <citation type="journal article" date="2023" name="Science">
        <title>Genomic signatures of disease resistance in endangered staghorn corals.</title>
        <authorList>
            <person name="Vollmer S.V."/>
            <person name="Selwyn J.D."/>
            <person name="Despard B.A."/>
            <person name="Roesel C.L."/>
        </authorList>
    </citation>
    <scope>NUCLEOTIDE SEQUENCE</scope>
    <source>
        <strain evidence="10">K2</strain>
    </source>
</reference>
<dbReference type="CDD" id="cd18791">
    <property type="entry name" value="SF2_C_RHA"/>
    <property type="match status" value="1"/>
</dbReference>
<dbReference type="GO" id="GO:0003724">
    <property type="term" value="F:RNA helicase activity"/>
    <property type="evidence" value="ECO:0007669"/>
    <property type="project" value="UniProtKB-EC"/>
</dbReference>
<evidence type="ECO:0000259" key="9">
    <source>
        <dbReference type="PROSITE" id="PS51194"/>
    </source>
</evidence>
<name>A0AAD9R3V7_ACRCE</name>